<name>A0AAN7SM69_9COLE</name>
<dbReference type="Proteomes" id="UP001353858">
    <property type="component" value="Unassembled WGS sequence"/>
</dbReference>
<evidence type="ECO:0000313" key="1">
    <source>
        <dbReference type="EMBL" id="KAK4875383.1"/>
    </source>
</evidence>
<proteinExistence type="predicted"/>
<dbReference type="EMBL" id="JARPUR010000005">
    <property type="protein sequence ID" value="KAK4875383.1"/>
    <property type="molecule type" value="Genomic_DNA"/>
</dbReference>
<keyword evidence="2" id="KW-1185">Reference proteome</keyword>
<comment type="caution">
    <text evidence="1">The sequence shown here is derived from an EMBL/GenBank/DDBJ whole genome shotgun (WGS) entry which is preliminary data.</text>
</comment>
<evidence type="ECO:0000313" key="2">
    <source>
        <dbReference type="Proteomes" id="UP001353858"/>
    </source>
</evidence>
<reference evidence="2" key="1">
    <citation type="submission" date="2023-01" db="EMBL/GenBank/DDBJ databases">
        <title>Key to firefly adult light organ development and bioluminescence: homeobox transcription factors regulate luciferase expression and transportation to peroxisome.</title>
        <authorList>
            <person name="Fu X."/>
        </authorList>
    </citation>
    <scope>NUCLEOTIDE SEQUENCE [LARGE SCALE GENOMIC DNA]</scope>
</reference>
<accession>A0AAN7SM69</accession>
<sequence>MHSPSETITQYVAALRQLKTTCDFNCSSDNCGISIANIFLRAQFIRGLSDPNIREKLLQIKELTFELWK</sequence>
<dbReference type="AlphaFoldDB" id="A0AAN7SM69"/>
<gene>
    <name evidence="1" type="ORF">RN001_011805</name>
</gene>
<organism evidence="1 2">
    <name type="scientific">Aquatica leii</name>
    <dbReference type="NCBI Taxonomy" id="1421715"/>
    <lineage>
        <taxon>Eukaryota</taxon>
        <taxon>Metazoa</taxon>
        <taxon>Ecdysozoa</taxon>
        <taxon>Arthropoda</taxon>
        <taxon>Hexapoda</taxon>
        <taxon>Insecta</taxon>
        <taxon>Pterygota</taxon>
        <taxon>Neoptera</taxon>
        <taxon>Endopterygota</taxon>
        <taxon>Coleoptera</taxon>
        <taxon>Polyphaga</taxon>
        <taxon>Elateriformia</taxon>
        <taxon>Elateroidea</taxon>
        <taxon>Lampyridae</taxon>
        <taxon>Luciolinae</taxon>
        <taxon>Aquatica</taxon>
    </lineage>
</organism>
<protein>
    <submittedName>
        <fullName evidence="1">Uncharacterized protein</fullName>
    </submittedName>
</protein>